<name>A0A915KG91_ROMCU</name>
<accession>A0A915KG91</accession>
<evidence type="ECO:0000313" key="1">
    <source>
        <dbReference type="Proteomes" id="UP000887565"/>
    </source>
</evidence>
<proteinExistence type="predicted"/>
<organism evidence="1 2">
    <name type="scientific">Romanomermis culicivorax</name>
    <name type="common">Nematode worm</name>
    <dbReference type="NCBI Taxonomy" id="13658"/>
    <lineage>
        <taxon>Eukaryota</taxon>
        <taxon>Metazoa</taxon>
        <taxon>Ecdysozoa</taxon>
        <taxon>Nematoda</taxon>
        <taxon>Enoplea</taxon>
        <taxon>Dorylaimia</taxon>
        <taxon>Mermithida</taxon>
        <taxon>Mermithoidea</taxon>
        <taxon>Mermithidae</taxon>
        <taxon>Romanomermis</taxon>
    </lineage>
</organism>
<evidence type="ECO:0000313" key="2">
    <source>
        <dbReference type="WBParaSite" id="nRc.2.0.1.t37838-RA"/>
    </source>
</evidence>
<reference evidence="2" key="1">
    <citation type="submission" date="2022-11" db="UniProtKB">
        <authorList>
            <consortium name="WormBaseParasite"/>
        </authorList>
    </citation>
    <scope>IDENTIFICATION</scope>
</reference>
<dbReference type="WBParaSite" id="nRc.2.0.1.t37838-RA">
    <property type="protein sequence ID" value="nRc.2.0.1.t37838-RA"/>
    <property type="gene ID" value="nRc.2.0.1.g37838"/>
</dbReference>
<dbReference type="Proteomes" id="UP000887565">
    <property type="component" value="Unplaced"/>
</dbReference>
<sequence length="182" mass="20646">IDKQKAICNYFTKEISRSGQDKHGFGRSGLKKHLATYPLIIHILPLICDEIDIKRKVFKVSIQRNGKELPRSDVEKIGAYKLYPIGDAVNFGVTTSAFNFQRIDIDGDNLKKRTNLKFEVKNTFFSTPFFTLMAIFGELNRIAARTAKSVDDDVSAAPRFFLFLRGVSLDFPKLAGKPEIQR</sequence>
<protein>
    <submittedName>
        <fullName evidence="2">Uncharacterized protein</fullName>
    </submittedName>
</protein>
<keyword evidence="1" id="KW-1185">Reference proteome</keyword>
<dbReference type="AlphaFoldDB" id="A0A915KG91"/>